<evidence type="ECO:0000313" key="3">
    <source>
        <dbReference type="Proteomes" id="UP000005697"/>
    </source>
</evidence>
<dbReference type="STRING" id="888743.HMPREF9141_1034"/>
<evidence type="ECO:0008006" key="4">
    <source>
        <dbReference type="Google" id="ProtNLM"/>
    </source>
</evidence>
<dbReference type="eggNOG" id="COG2849">
    <property type="taxonomic scope" value="Bacteria"/>
</dbReference>
<evidence type="ECO:0000313" key="2">
    <source>
        <dbReference type="EMBL" id="EGC20398.1"/>
    </source>
</evidence>
<protein>
    <recommendedName>
        <fullName evidence="4">MORN repeat protein</fullName>
    </recommendedName>
</protein>
<evidence type="ECO:0000256" key="1">
    <source>
        <dbReference type="SAM" id="MobiDB-lite"/>
    </source>
</evidence>
<proteinExistence type="predicted"/>
<feature type="compositionally biased region" description="Basic and acidic residues" evidence="1">
    <location>
        <begin position="244"/>
        <end position="259"/>
    </location>
</feature>
<dbReference type="InterPro" id="IPR011652">
    <property type="entry name" value="MORN_2"/>
</dbReference>
<sequence length="455" mass="51520">MWVCAVFQLASAQKVSRSYIPHGALFYNSRWQPVPSADKASYYRVLAVDEKGQKMFYDYFITGQLQAEKHYTSLDRQNDRRTVLTGVCRTFHKSGRVESVMQYRNGKADGRALSFFPSGNIGMKLSYRNGVLDGPCYTYDENGHLEYTTVWRNGAKVREIQGGKDHYIDRQTNEDAFCERFRHDEALIMAQSKTISRTRESGIPESGESEDRPEKHVTSDVRQEDVRRDADFQGSHTAGKTPSKARDGRPSKDMTKEQELVADVKYPDRLPADSASARDEKTVIASEDGQSFFPFSYLYGLLSREEESLKRIDELTGLGRRLRLEDTQTVNGYGAQKEIILHHHLPYDAQTGKDRVTGDRPRQAGFFGSSMGDSLSINRINLFTWSEAEMGSFARQAVECGYAVLGGGDYRTLDGNFILERKGSPTAYGEREVILTFTHQSGLYAGLYHIQMDVR</sequence>
<reference evidence="2 3" key="1">
    <citation type="submission" date="2011-01" db="EMBL/GenBank/DDBJ databases">
        <authorList>
            <person name="Muzny D."/>
            <person name="Qin X."/>
            <person name="Deng J."/>
            <person name="Jiang H."/>
            <person name="Liu Y."/>
            <person name="Qu J."/>
            <person name="Song X.-Z."/>
            <person name="Zhang L."/>
            <person name="Thornton R."/>
            <person name="Coyle M."/>
            <person name="Francisco L."/>
            <person name="Jackson L."/>
            <person name="Javaid M."/>
            <person name="Korchina V."/>
            <person name="Kovar C."/>
            <person name="Mata R."/>
            <person name="Mathew T."/>
            <person name="Ngo R."/>
            <person name="Nguyen L."/>
            <person name="Nguyen N."/>
            <person name="Okwuonu G."/>
            <person name="Ongeri F."/>
            <person name="Pham C."/>
            <person name="Simmons D."/>
            <person name="Wilczek-Boney K."/>
            <person name="Hale W."/>
            <person name="Jakkamsetti A."/>
            <person name="Pham P."/>
            <person name="Ruth R."/>
            <person name="San Lucas F."/>
            <person name="Warren J."/>
            <person name="Zhang J."/>
            <person name="Zhao Z."/>
            <person name="Zhou C."/>
            <person name="Zhu D."/>
            <person name="Lee S."/>
            <person name="Bess C."/>
            <person name="Blankenburg K."/>
            <person name="Forbes L."/>
            <person name="Fu Q."/>
            <person name="Gubbala S."/>
            <person name="Hirani K."/>
            <person name="Jayaseelan J.C."/>
            <person name="Lara F."/>
            <person name="Munidasa M."/>
            <person name="Palculict T."/>
            <person name="Patil S."/>
            <person name="Pu L.-L."/>
            <person name="Saada N."/>
            <person name="Tang L."/>
            <person name="Weissenberger G."/>
            <person name="Zhu Y."/>
            <person name="Hemphill L."/>
            <person name="Shang Y."/>
            <person name="Youmans B."/>
            <person name="Ayvaz T."/>
            <person name="Ross M."/>
            <person name="Santibanez J."/>
            <person name="Aqrawi P."/>
            <person name="Gross S."/>
            <person name="Joshi V."/>
            <person name="Fowler G."/>
            <person name="Nazareth L."/>
            <person name="Reid J."/>
            <person name="Worley K."/>
            <person name="Petrosino J."/>
            <person name="Highlander S."/>
            <person name="Gibbs R."/>
        </authorList>
    </citation>
    <scope>NUCLEOTIDE SEQUENCE [LARGE SCALE GENOMIC DNA]</scope>
    <source>
        <strain evidence="2 3">DSM 16608</strain>
    </source>
</reference>
<name>F0F617_9BACT</name>
<dbReference type="Gene3D" id="2.20.110.10">
    <property type="entry name" value="Histone H3 K4-specific methyltransferase SET7/9 N-terminal domain"/>
    <property type="match status" value="1"/>
</dbReference>
<dbReference type="Pfam" id="PF07661">
    <property type="entry name" value="MORN_2"/>
    <property type="match status" value="1"/>
</dbReference>
<accession>F0F617</accession>
<dbReference type="Proteomes" id="UP000005697">
    <property type="component" value="Unassembled WGS sequence"/>
</dbReference>
<gene>
    <name evidence="2" type="ORF">HMPREF9141_1034</name>
</gene>
<feature type="compositionally biased region" description="Basic and acidic residues" evidence="1">
    <location>
        <begin position="265"/>
        <end position="274"/>
    </location>
</feature>
<organism evidence="2 3">
    <name type="scientific">Prevotella multiformis DSM 16608</name>
    <dbReference type="NCBI Taxonomy" id="888743"/>
    <lineage>
        <taxon>Bacteria</taxon>
        <taxon>Pseudomonadati</taxon>
        <taxon>Bacteroidota</taxon>
        <taxon>Bacteroidia</taxon>
        <taxon>Bacteroidales</taxon>
        <taxon>Prevotellaceae</taxon>
        <taxon>Prevotella</taxon>
    </lineage>
</organism>
<dbReference type="EMBL" id="AEWX01000015">
    <property type="protein sequence ID" value="EGC20398.1"/>
    <property type="molecule type" value="Genomic_DNA"/>
</dbReference>
<keyword evidence="3" id="KW-1185">Reference proteome</keyword>
<dbReference type="HOGENOM" id="CLU_625376_0_0_10"/>
<feature type="region of interest" description="Disordered" evidence="1">
    <location>
        <begin position="192"/>
        <end position="274"/>
    </location>
</feature>
<comment type="caution">
    <text evidence="2">The sequence shown here is derived from an EMBL/GenBank/DDBJ whole genome shotgun (WGS) entry which is preliminary data.</text>
</comment>
<feature type="compositionally biased region" description="Basic and acidic residues" evidence="1">
    <location>
        <begin position="209"/>
        <end position="231"/>
    </location>
</feature>
<dbReference type="SUPFAM" id="SSF82185">
    <property type="entry name" value="Histone H3 K4-specific methyltransferase SET7/9 N-terminal domain"/>
    <property type="match status" value="1"/>
</dbReference>
<dbReference type="AlphaFoldDB" id="F0F617"/>